<name>A0A918RP22_9SPHN</name>
<organism evidence="1 2">
    <name type="scientific">Novosphingobium arvoryzae</name>
    <dbReference type="NCBI Taxonomy" id="1256514"/>
    <lineage>
        <taxon>Bacteria</taxon>
        <taxon>Pseudomonadati</taxon>
        <taxon>Pseudomonadota</taxon>
        <taxon>Alphaproteobacteria</taxon>
        <taxon>Sphingomonadales</taxon>
        <taxon>Sphingomonadaceae</taxon>
        <taxon>Novosphingobium</taxon>
    </lineage>
</organism>
<sequence length="59" mass="6870">MILQRKQVEAETGLSNSTIWRLQRRGEFPAYVRLSPRRVGLSAERLAEWLANREKESAN</sequence>
<dbReference type="EMBL" id="BMZD01000007">
    <property type="protein sequence ID" value="GHA04500.1"/>
    <property type="molecule type" value="Genomic_DNA"/>
</dbReference>
<evidence type="ECO:0000313" key="2">
    <source>
        <dbReference type="Proteomes" id="UP000634139"/>
    </source>
</evidence>
<keyword evidence="2" id="KW-1185">Reference proteome</keyword>
<evidence type="ECO:0008006" key="3">
    <source>
        <dbReference type="Google" id="ProtNLM"/>
    </source>
</evidence>
<dbReference type="SUPFAM" id="SSF46955">
    <property type="entry name" value="Putative DNA-binding domain"/>
    <property type="match status" value="1"/>
</dbReference>
<accession>A0A918RP22</accession>
<dbReference type="RefSeq" id="WP_189542411.1">
    <property type="nucleotide sequence ID" value="NZ_BMZD01000007.1"/>
</dbReference>
<evidence type="ECO:0000313" key="1">
    <source>
        <dbReference type="EMBL" id="GHA04500.1"/>
    </source>
</evidence>
<protein>
    <recommendedName>
        <fullName evidence="3">AlpA family phage regulatory protein</fullName>
    </recommendedName>
</protein>
<reference evidence="1" key="2">
    <citation type="submission" date="2020-09" db="EMBL/GenBank/DDBJ databases">
        <authorList>
            <person name="Sun Q."/>
            <person name="Kim S."/>
        </authorList>
    </citation>
    <scope>NUCLEOTIDE SEQUENCE</scope>
    <source>
        <strain evidence="1">KCTC 32422</strain>
    </source>
</reference>
<dbReference type="AlphaFoldDB" id="A0A918RP22"/>
<dbReference type="Gene3D" id="1.10.238.160">
    <property type="match status" value="1"/>
</dbReference>
<dbReference type="Proteomes" id="UP000634139">
    <property type="component" value="Unassembled WGS sequence"/>
</dbReference>
<proteinExistence type="predicted"/>
<comment type="caution">
    <text evidence="1">The sequence shown here is derived from an EMBL/GenBank/DDBJ whole genome shotgun (WGS) entry which is preliminary data.</text>
</comment>
<dbReference type="Pfam" id="PF05930">
    <property type="entry name" value="Phage_AlpA"/>
    <property type="match status" value="1"/>
</dbReference>
<reference evidence="1" key="1">
    <citation type="journal article" date="2014" name="Int. J. Syst. Evol. Microbiol.">
        <title>Complete genome sequence of Corynebacterium casei LMG S-19264T (=DSM 44701T), isolated from a smear-ripened cheese.</title>
        <authorList>
            <consortium name="US DOE Joint Genome Institute (JGI-PGF)"/>
            <person name="Walter F."/>
            <person name="Albersmeier A."/>
            <person name="Kalinowski J."/>
            <person name="Ruckert C."/>
        </authorList>
    </citation>
    <scope>NUCLEOTIDE SEQUENCE</scope>
    <source>
        <strain evidence="1">KCTC 32422</strain>
    </source>
</reference>
<gene>
    <name evidence="1" type="ORF">GCM10011617_26960</name>
</gene>
<dbReference type="InterPro" id="IPR009061">
    <property type="entry name" value="DNA-bd_dom_put_sf"/>
</dbReference>
<dbReference type="InterPro" id="IPR010260">
    <property type="entry name" value="AlpA"/>
</dbReference>